<evidence type="ECO:0000313" key="4">
    <source>
        <dbReference type="Proteomes" id="UP001283361"/>
    </source>
</evidence>
<accession>A0AAE0Z490</accession>
<protein>
    <submittedName>
        <fullName evidence="3">Uncharacterized protein</fullName>
    </submittedName>
</protein>
<reference evidence="3" key="1">
    <citation type="journal article" date="2023" name="G3 (Bethesda)">
        <title>A reference genome for the long-term kleptoplast-retaining sea slug Elysia crispata morphotype clarki.</title>
        <authorList>
            <person name="Eastman K.E."/>
            <person name="Pendleton A.L."/>
            <person name="Shaikh M.A."/>
            <person name="Suttiyut T."/>
            <person name="Ogas R."/>
            <person name="Tomko P."/>
            <person name="Gavelis G."/>
            <person name="Widhalm J.R."/>
            <person name="Wisecaver J.H."/>
        </authorList>
    </citation>
    <scope>NUCLEOTIDE SEQUENCE</scope>
    <source>
        <strain evidence="3">ECLA1</strain>
    </source>
</reference>
<dbReference type="Gene3D" id="1.10.287.1490">
    <property type="match status" value="1"/>
</dbReference>
<organism evidence="3 4">
    <name type="scientific">Elysia crispata</name>
    <name type="common">lettuce slug</name>
    <dbReference type="NCBI Taxonomy" id="231223"/>
    <lineage>
        <taxon>Eukaryota</taxon>
        <taxon>Metazoa</taxon>
        <taxon>Spiralia</taxon>
        <taxon>Lophotrochozoa</taxon>
        <taxon>Mollusca</taxon>
        <taxon>Gastropoda</taxon>
        <taxon>Heterobranchia</taxon>
        <taxon>Euthyneura</taxon>
        <taxon>Panpulmonata</taxon>
        <taxon>Sacoglossa</taxon>
        <taxon>Placobranchoidea</taxon>
        <taxon>Plakobranchidae</taxon>
        <taxon>Elysia</taxon>
    </lineage>
</organism>
<feature type="compositionally biased region" description="Basic and acidic residues" evidence="2">
    <location>
        <begin position="289"/>
        <end position="301"/>
    </location>
</feature>
<dbReference type="EMBL" id="JAWDGP010004873">
    <property type="protein sequence ID" value="KAK3761562.1"/>
    <property type="molecule type" value="Genomic_DNA"/>
</dbReference>
<dbReference type="Proteomes" id="UP001283361">
    <property type="component" value="Unassembled WGS sequence"/>
</dbReference>
<proteinExistence type="predicted"/>
<evidence type="ECO:0000313" key="3">
    <source>
        <dbReference type="EMBL" id="KAK3761562.1"/>
    </source>
</evidence>
<keyword evidence="1" id="KW-0175">Coiled coil</keyword>
<feature type="region of interest" description="Disordered" evidence="2">
    <location>
        <begin position="277"/>
        <end position="313"/>
    </location>
</feature>
<sequence>MASVRLYTLPYTRSKRLVHAVTTHDLEAVAALVPSQINVNQAFESYPGSPSTYLSLLAVDNNNAPALRYAVEVGANALIKDRNGLNVFCKVAGMPSENREMVDTLFYEGNDGHHINDQTVSGNTAVHYAVMANNVYALSRLLGMSSSTGAVRVATVANRKGDTALLLAIKMVTRSETPNVIIPVMLIRYAQEVSHEPLYTSDRNGMTPMDLAHRYNLREVEDLLLRGDSQSRQYLHQPPRPTPRKSRPVVPPATALSERIDASFNAAADLEIDEFPMPQGEFESGDPGVHAEEGWVPRERSSTPSPPMATGEDDDTLMREVVRLTTEMDELLMKNAEMAAELDRMSGQGAAESDLRDCEDRLRTALDSAHDDRERIKEHNEDLLAGKDAEIEAKRREIYDLSSSLTANLDQLCDNRVGEELVPLREQMEKSVEENRELREYLDGLVSSVTTSAGDSDRLRAELSDSNQTVERLTAKLEIAENSLMDLRTASDLTATTLRDQLEAREKEVGEIYAKMQARMESHSKSSGEREMEIEGLRDELDVAAATIRGLTSARDAAEDAAKDVTATLAETRDAMDRQAGDAAELETRVRTLTDELETLRSQDESAALKVRLTAAETAVTNMTASRDSYKKCVGELTSRLELMKQTAADVSKRHAEEVASLNVDMDGLRNELVEKQESLRQQISNYNTNASELGEEINRQTFQYQALNSKYRSEQTKATALQSALDRCRAESEDELKKQKKIVETNTRNAAEVAAKHAAQIESLEAMIAEAEKEAAKELKSKTRKLNSEIKQLKSDLEDMQKDSEAMMDEADDRHRVRMDAILADHAAEMRALKEDYQKQLSDMYESSVRENVKSNNAKRVRQLEERLETIEDEYDVRAKERESQYQVSMASHREEVARYKRQLEMAAEEFDKMQKKINALTEQNRTLGAQMTENEHDSLTQGMMQLGQ</sequence>
<keyword evidence="4" id="KW-1185">Reference proteome</keyword>
<evidence type="ECO:0000256" key="1">
    <source>
        <dbReference type="SAM" id="Coils"/>
    </source>
</evidence>
<comment type="caution">
    <text evidence="3">The sequence shown here is derived from an EMBL/GenBank/DDBJ whole genome shotgun (WGS) entry which is preliminary data.</text>
</comment>
<dbReference type="Gene3D" id="1.25.40.20">
    <property type="entry name" value="Ankyrin repeat-containing domain"/>
    <property type="match status" value="1"/>
</dbReference>
<feature type="coiled-coil region" evidence="1">
    <location>
        <begin position="569"/>
        <end position="603"/>
    </location>
</feature>
<feature type="coiled-coil region" evidence="1">
    <location>
        <begin position="456"/>
        <end position="490"/>
    </location>
</feature>
<feature type="coiled-coil region" evidence="1">
    <location>
        <begin position="321"/>
        <end position="348"/>
    </location>
</feature>
<dbReference type="AlphaFoldDB" id="A0AAE0Z490"/>
<name>A0AAE0Z490_9GAST</name>
<feature type="coiled-coil region" evidence="1">
    <location>
        <begin position="755"/>
        <end position="932"/>
    </location>
</feature>
<evidence type="ECO:0000256" key="2">
    <source>
        <dbReference type="SAM" id="MobiDB-lite"/>
    </source>
</evidence>
<feature type="coiled-coil region" evidence="1">
    <location>
        <begin position="652"/>
        <end position="697"/>
    </location>
</feature>
<gene>
    <name evidence="3" type="ORF">RRG08_010286</name>
</gene>
<dbReference type="InterPro" id="IPR036770">
    <property type="entry name" value="Ankyrin_rpt-contain_sf"/>
</dbReference>
<feature type="region of interest" description="Disordered" evidence="2">
    <location>
        <begin position="232"/>
        <end position="252"/>
    </location>
</feature>
<dbReference type="SUPFAM" id="SSF48403">
    <property type="entry name" value="Ankyrin repeat"/>
    <property type="match status" value="1"/>
</dbReference>